<dbReference type="RefSeq" id="WP_012632745.1">
    <property type="nucleotide sequence ID" value="NC_011891.1"/>
</dbReference>
<dbReference type="SUPFAM" id="SSF56601">
    <property type="entry name" value="beta-lactamase/transpeptidase-like"/>
    <property type="match status" value="1"/>
</dbReference>
<dbReference type="InterPro" id="IPR036138">
    <property type="entry name" value="PBP_dimer_sf"/>
</dbReference>
<keyword evidence="7 15" id="KW-0812">Transmembrane</keyword>
<gene>
    <name evidence="18" type="ordered locus">A2cp1_1454</name>
</gene>
<keyword evidence="18" id="KW-0328">Glycosyltransferase</keyword>
<keyword evidence="19" id="KW-1185">Reference proteome</keyword>
<dbReference type="Pfam" id="PF00905">
    <property type="entry name" value="Transpeptidase"/>
    <property type="match status" value="1"/>
</dbReference>
<dbReference type="HOGENOM" id="CLU_009289_1_2_7"/>
<feature type="compositionally biased region" description="Low complexity" evidence="14">
    <location>
        <begin position="635"/>
        <end position="644"/>
    </location>
</feature>
<keyword evidence="5" id="KW-0121">Carboxypeptidase</keyword>
<dbReference type="GO" id="GO:0006508">
    <property type="term" value="P:proteolysis"/>
    <property type="evidence" value="ECO:0007669"/>
    <property type="project" value="UniProtKB-KW"/>
</dbReference>
<dbReference type="PANTHER" id="PTHR30627:SF2">
    <property type="entry name" value="PEPTIDOGLYCAN D,D-TRANSPEPTIDASE MRDA"/>
    <property type="match status" value="1"/>
</dbReference>
<dbReference type="KEGG" id="acp:A2cp1_1454"/>
<dbReference type="SUPFAM" id="SSF56519">
    <property type="entry name" value="Penicillin binding protein dimerisation domain"/>
    <property type="match status" value="1"/>
</dbReference>
<evidence type="ECO:0000256" key="2">
    <source>
        <dbReference type="ARBA" id="ARBA00004236"/>
    </source>
</evidence>
<sequence length="684" mass="74390">MSLIPPSAPGAAQKEFRPRLAWATGLVVLVFLTLLGRLYQLQILRGDEYKERADENFVKELRIPADRGLMLDRNRRVLVDSRPSYDVTLTPYFCGKQCDEILARVAALLQMSPEEVARAQGQLRSARKLERFRPFTVKVDITREELDRYLARQMDLPGVDVQPIPHRNYRFGGLGGHLIGYMNEVGGEELKRLNEELQRTASPQGPYYMGDYVGRRGLERRFERDLRGVDGKERVPVDAKGRRKEDADDLIPPDQRVVPSVPGRNLVLSIDWRLQEFAEQTFPATAGVVLAMDAKTGFLLALVDRPAPDPNKMSGRITAAELAAIHSDPLQPELFRAIQQHYHPGSTFKALTSIAALEEGVYKPNTSVYCPGHFSMGRARWRCDKDSGHGYVDFEHALGASCDVFFYAAGAQLGADAIAKWGHLSGLGVPTGFDIAGEVPGVVPDAAWHDKHQAGGYQRGMAVNLSIGQGDVNVTPMQQLVFYGALATGKIWKPQVVLRVEDPDGQVLQAFTPETRGELPVKPSTRDTVLKGLLAAVNQPFGTAYSQRSADYVMAGKTGTAQVVKLGARRLKASQVSYFERDHAWFAAFAPAEDPEIVVVVLNEHSGFGSSNAAPTASALVKRYFQLKAEDAAERAGPAQGPAPERAPAPPAAPPAAPPPGAVEPARLGTGGASAAVPGVDRGA</sequence>
<evidence type="ECO:0000256" key="7">
    <source>
        <dbReference type="ARBA" id="ARBA00022692"/>
    </source>
</evidence>
<evidence type="ECO:0000256" key="3">
    <source>
        <dbReference type="ARBA" id="ARBA00022475"/>
    </source>
</evidence>
<dbReference type="EC" id="2.4.1.129" evidence="18"/>
<dbReference type="Gene3D" id="3.90.1310.10">
    <property type="entry name" value="Penicillin-binding protein 2a (Domain 2)"/>
    <property type="match status" value="1"/>
</dbReference>
<reference evidence="18" key="1">
    <citation type="submission" date="2009-01" db="EMBL/GenBank/DDBJ databases">
        <title>Complete sequence of Anaeromyxobacter dehalogenans 2CP-1.</title>
        <authorList>
            <consortium name="US DOE Joint Genome Institute"/>
            <person name="Lucas S."/>
            <person name="Copeland A."/>
            <person name="Lapidus A."/>
            <person name="Glavina del Rio T."/>
            <person name="Dalin E."/>
            <person name="Tice H."/>
            <person name="Bruce D."/>
            <person name="Goodwin L."/>
            <person name="Pitluck S."/>
            <person name="Saunders E."/>
            <person name="Brettin T."/>
            <person name="Detter J.C."/>
            <person name="Han C."/>
            <person name="Larimer F."/>
            <person name="Land M."/>
            <person name="Hauser L."/>
            <person name="Kyrpides N."/>
            <person name="Ovchinnikova G."/>
            <person name="Beliaev A.S."/>
            <person name="Richardson P."/>
        </authorList>
    </citation>
    <scope>NUCLEOTIDE SEQUENCE</scope>
    <source>
        <strain evidence="18">2CP-1</strain>
    </source>
</reference>
<evidence type="ECO:0000256" key="8">
    <source>
        <dbReference type="ARBA" id="ARBA00022801"/>
    </source>
</evidence>
<evidence type="ECO:0000259" key="17">
    <source>
        <dbReference type="Pfam" id="PF03717"/>
    </source>
</evidence>
<keyword evidence="3" id="KW-1003">Cell membrane</keyword>
<evidence type="ECO:0000256" key="5">
    <source>
        <dbReference type="ARBA" id="ARBA00022645"/>
    </source>
</evidence>
<protein>
    <submittedName>
        <fullName evidence="18">Penicillin-binding protein 2</fullName>
        <ecNumber evidence="18">2.4.1.129</ecNumber>
    </submittedName>
</protein>
<evidence type="ECO:0000256" key="10">
    <source>
        <dbReference type="ARBA" id="ARBA00022984"/>
    </source>
</evidence>
<evidence type="ECO:0000256" key="14">
    <source>
        <dbReference type="SAM" id="MobiDB-lite"/>
    </source>
</evidence>
<dbReference type="GO" id="GO:0008658">
    <property type="term" value="F:penicillin binding"/>
    <property type="evidence" value="ECO:0007669"/>
    <property type="project" value="InterPro"/>
</dbReference>
<evidence type="ECO:0000256" key="4">
    <source>
        <dbReference type="ARBA" id="ARBA00022519"/>
    </source>
</evidence>
<feature type="domain" description="Penicillin-binding protein transpeptidase" evidence="16">
    <location>
        <begin position="287"/>
        <end position="621"/>
    </location>
</feature>
<dbReference type="InterPro" id="IPR012338">
    <property type="entry name" value="Beta-lactam/transpept-like"/>
</dbReference>
<accession>B8JH96</accession>
<keyword evidence="10" id="KW-0573">Peptidoglycan synthesis</keyword>
<keyword evidence="9" id="KW-0133">Cell shape</keyword>
<dbReference type="InterPro" id="IPR017790">
    <property type="entry name" value="Penicillin-binding_protein_2"/>
</dbReference>
<dbReference type="InterPro" id="IPR005311">
    <property type="entry name" value="PBP_dimer"/>
</dbReference>
<evidence type="ECO:0000259" key="16">
    <source>
        <dbReference type="Pfam" id="PF00905"/>
    </source>
</evidence>
<dbReference type="GO" id="GO:0005886">
    <property type="term" value="C:plasma membrane"/>
    <property type="evidence" value="ECO:0007669"/>
    <property type="project" value="UniProtKB-SubCell"/>
</dbReference>
<feature type="region of interest" description="Disordered" evidence="14">
    <location>
        <begin position="631"/>
        <end position="684"/>
    </location>
</feature>
<dbReference type="GO" id="GO:0009002">
    <property type="term" value="F:serine-type D-Ala-D-Ala carboxypeptidase activity"/>
    <property type="evidence" value="ECO:0007669"/>
    <property type="project" value="InterPro"/>
</dbReference>
<dbReference type="Pfam" id="PF03717">
    <property type="entry name" value="PBP_dimer"/>
    <property type="match status" value="1"/>
</dbReference>
<keyword evidence="8" id="KW-0378">Hydrolase</keyword>
<evidence type="ECO:0000256" key="6">
    <source>
        <dbReference type="ARBA" id="ARBA00022670"/>
    </source>
</evidence>
<dbReference type="InterPro" id="IPR001460">
    <property type="entry name" value="PCN-bd_Tpept"/>
</dbReference>
<feature type="transmembrane region" description="Helical" evidence="15">
    <location>
        <begin position="20"/>
        <end position="39"/>
    </location>
</feature>
<evidence type="ECO:0000256" key="9">
    <source>
        <dbReference type="ARBA" id="ARBA00022960"/>
    </source>
</evidence>
<dbReference type="GO" id="GO:0016757">
    <property type="term" value="F:glycosyltransferase activity"/>
    <property type="evidence" value="ECO:0007669"/>
    <property type="project" value="UniProtKB-KW"/>
</dbReference>
<dbReference type="NCBIfam" id="TIGR03423">
    <property type="entry name" value="pbp2_mrdA"/>
    <property type="match status" value="1"/>
</dbReference>
<evidence type="ECO:0000313" key="18">
    <source>
        <dbReference type="EMBL" id="ACL64798.1"/>
    </source>
</evidence>
<dbReference type="GO" id="GO:0071555">
    <property type="term" value="P:cell wall organization"/>
    <property type="evidence" value="ECO:0007669"/>
    <property type="project" value="UniProtKB-KW"/>
</dbReference>
<dbReference type="AlphaFoldDB" id="B8JH96"/>
<dbReference type="InterPro" id="IPR050515">
    <property type="entry name" value="Beta-lactam/transpept"/>
</dbReference>
<keyword evidence="6" id="KW-0645">Protease</keyword>
<evidence type="ECO:0000256" key="12">
    <source>
        <dbReference type="ARBA" id="ARBA00023136"/>
    </source>
</evidence>
<proteinExistence type="predicted"/>
<dbReference type="EMBL" id="CP001359">
    <property type="protein sequence ID" value="ACL64798.1"/>
    <property type="molecule type" value="Genomic_DNA"/>
</dbReference>
<dbReference type="GO" id="GO:0009252">
    <property type="term" value="P:peptidoglycan biosynthetic process"/>
    <property type="evidence" value="ECO:0007669"/>
    <property type="project" value="UniProtKB-KW"/>
</dbReference>
<organism evidence="18 19">
    <name type="scientific">Anaeromyxobacter dehalogenans (strain ATCC BAA-258 / DSM 21875 / 2CP-1)</name>
    <dbReference type="NCBI Taxonomy" id="455488"/>
    <lineage>
        <taxon>Bacteria</taxon>
        <taxon>Pseudomonadati</taxon>
        <taxon>Myxococcota</taxon>
        <taxon>Myxococcia</taxon>
        <taxon>Myxococcales</taxon>
        <taxon>Cystobacterineae</taxon>
        <taxon>Anaeromyxobacteraceae</taxon>
        <taxon>Anaeromyxobacter</taxon>
    </lineage>
</organism>
<dbReference type="GO" id="GO:0008360">
    <property type="term" value="P:regulation of cell shape"/>
    <property type="evidence" value="ECO:0007669"/>
    <property type="project" value="UniProtKB-KW"/>
</dbReference>
<feature type="domain" description="Penicillin-binding protein dimerisation" evidence="17">
    <location>
        <begin position="63"/>
        <end position="244"/>
    </location>
</feature>
<evidence type="ECO:0000256" key="11">
    <source>
        <dbReference type="ARBA" id="ARBA00022989"/>
    </source>
</evidence>
<evidence type="ECO:0000313" key="19">
    <source>
        <dbReference type="Proteomes" id="UP000007089"/>
    </source>
</evidence>
<dbReference type="Gene3D" id="3.40.710.10">
    <property type="entry name" value="DD-peptidase/beta-lactamase superfamily"/>
    <property type="match status" value="1"/>
</dbReference>
<keyword evidence="12 15" id="KW-0472">Membrane</keyword>
<keyword evidence="13" id="KW-0961">Cell wall biogenesis/degradation</keyword>
<keyword evidence="4" id="KW-0997">Cell inner membrane</keyword>
<dbReference type="Proteomes" id="UP000007089">
    <property type="component" value="Chromosome"/>
</dbReference>
<keyword evidence="11 15" id="KW-1133">Transmembrane helix</keyword>
<feature type="compositionally biased region" description="Pro residues" evidence="14">
    <location>
        <begin position="645"/>
        <end position="662"/>
    </location>
</feature>
<evidence type="ECO:0000256" key="15">
    <source>
        <dbReference type="SAM" id="Phobius"/>
    </source>
</evidence>
<comment type="subcellular location">
    <subcellularLocation>
        <location evidence="2">Cell membrane</location>
    </subcellularLocation>
    <subcellularLocation>
        <location evidence="1">Membrane</location>
        <topology evidence="1">Single-pass membrane protein</topology>
    </subcellularLocation>
</comment>
<name>B8JH96_ANAD2</name>
<evidence type="ECO:0000256" key="1">
    <source>
        <dbReference type="ARBA" id="ARBA00004167"/>
    </source>
</evidence>
<evidence type="ECO:0000256" key="13">
    <source>
        <dbReference type="ARBA" id="ARBA00023316"/>
    </source>
</evidence>
<dbReference type="GO" id="GO:0071972">
    <property type="term" value="F:peptidoglycan L,D-transpeptidase activity"/>
    <property type="evidence" value="ECO:0007669"/>
    <property type="project" value="TreeGrafter"/>
</dbReference>
<keyword evidence="18" id="KW-0808">Transferase</keyword>
<dbReference type="PANTHER" id="PTHR30627">
    <property type="entry name" value="PEPTIDOGLYCAN D,D-TRANSPEPTIDASE"/>
    <property type="match status" value="1"/>
</dbReference>